<sequence>MLVAFLVLLALPASLASPTKSAADTNCSQVSGNKTISAYQLYPANGDYDTKRCVAYLSVLYNSTVAVWDPSINSIVETITLQGLSFNPLLHASGVRRDPLDRLSIIINAGDAFITNGQNIEGDNFLVKYDLNTRQELWRSNLTAIIGGLYGGYQDTQTATDGTTFVLGTYPSSIIRVSADGKDAAPWYLRTPANHTVRGIGGLAVSPDGQSLLTTDSEDGQLYRFNMSAAKGTPVRIPLSGADLIGKTLMGVSIPRRYGGNVLLATDEATGTVVLRSRDGTWNEAEVLGTVPGLQAEGGFSTATVPIGDSVYAVSDYFVDAKVAGSLGGNRTEFLLVDITPNIDALLA</sequence>
<dbReference type="GeneID" id="24416989"/>
<accession>E3R042</accession>
<dbReference type="InterPro" id="IPR054550">
    <property type="entry name" value="Mala_s_1-like"/>
</dbReference>
<dbReference type="STRING" id="645133.E3R042"/>
<dbReference type="eggNOG" id="ENOG502SEA5">
    <property type="taxonomic scope" value="Eukaryota"/>
</dbReference>
<dbReference type="AlphaFoldDB" id="E3R042"/>
<dbReference type="HOGENOM" id="CLU_052674_0_0_1"/>
<dbReference type="EMBL" id="GG697426">
    <property type="protein sequence ID" value="EFQ36480.1"/>
    <property type="molecule type" value="Genomic_DNA"/>
</dbReference>
<evidence type="ECO:0000313" key="2">
    <source>
        <dbReference type="EMBL" id="EFQ36480.1"/>
    </source>
</evidence>
<dbReference type="SUPFAM" id="SSF75011">
    <property type="entry name" value="3-carboxy-cis,cis-mucoante lactonizing enzyme"/>
    <property type="match status" value="1"/>
</dbReference>
<organism evidence="3">
    <name type="scientific">Colletotrichum graminicola (strain M1.001 / M2 / FGSC 10212)</name>
    <name type="common">Maize anthracnose fungus</name>
    <name type="synonym">Glomerella graminicola</name>
    <dbReference type="NCBI Taxonomy" id="645133"/>
    <lineage>
        <taxon>Eukaryota</taxon>
        <taxon>Fungi</taxon>
        <taxon>Dikarya</taxon>
        <taxon>Ascomycota</taxon>
        <taxon>Pezizomycotina</taxon>
        <taxon>Sordariomycetes</taxon>
        <taxon>Hypocreomycetidae</taxon>
        <taxon>Glomerellales</taxon>
        <taxon>Glomerellaceae</taxon>
        <taxon>Colletotrichum</taxon>
        <taxon>Colletotrichum graminicola species complex</taxon>
    </lineage>
</organism>
<dbReference type="VEuPathDB" id="FungiDB:GLRG_11625"/>
<dbReference type="CDD" id="cd12811">
    <property type="entry name" value="MALA"/>
    <property type="match status" value="1"/>
</dbReference>
<dbReference type="OrthoDB" id="4434395at2759"/>
<gene>
    <name evidence="2" type="ORF">GLRG_11625</name>
</gene>
<reference evidence="3" key="1">
    <citation type="journal article" date="2012" name="Nat. Genet.">
        <title>Lifestyle transitions in plant pathogenic Colletotrichum fungi deciphered by genome and transcriptome analyses.</title>
        <authorList>
            <person name="O'Connell R.J."/>
            <person name="Thon M.R."/>
            <person name="Hacquard S."/>
            <person name="Amyotte S.G."/>
            <person name="Kleemann J."/>
            <person name="Torres M.F."/>
            <person name="Damm U."/>
            <person name="Buiate E.A."/>
            <person name="Epstein L."/>
            <person name="Alkan N."/>
            <person name="Altmueller J."/>
            <person name="Alvarado-Balderrama L."/>
            <person name="Bauser C.A."/>
            <person name="Becker C."/>
            <person name="Birren B.W."/>
            <person name="Chen Z."/>
            <person name="Choi J."/>
            <person name="Crouch J.A."/>
            <person name="Duvick J.P."/>
            <person name="Farman M.A."/>
            <person name="Gan P."/>
            <person name="Heiman D."/>
            <person name="Henrissat B."/>
            <person name="Howard R.J."/>
            <person name="Kabbage M."/>
            <person name="Koch C."/>
            <person name="Kracher B."/>
            <person name="Kubo Y."/>
            <person name="Law A.D."/>
            <person name="Lebrun M.-H."/>
            <person name="Lee Y.-H."/>
            <person name="Miyara I."/>
            <person name="Moore N."/>
            <person name="Neumann U."/>
            <person name="Nordstroem K."/>
            <person name="Panaccione D.G."/>
            <person name="Panstruga R."/>
            <person name="Place M."/>
            <person name="Proctor R.H."/>
            <person name="Prusky D."/>
            <person name="Rech G."/>
            <person name="Reinhardt R."/>
            <person name="Rollins J.A."/>
            <person name="Rounsley S."/>
            <person name="Schardl C.L."/>
            <person name="Schwartz D.C."/>
            <person name="Shenoy N."/>
            <person name="Shirasu K."/>
            <person name="Sikhakolli U.R."/>
            <person name="Stueber K."/>
            <person name="Sukno S.A."/>
            <person name="Sweigard J.A."/>
            <person name="Takano Y."/>
            <person name="Takahara H."/>
            <person name="Trail F."/>
            <person name="van der Does H.C."/>
            <person name="Voll L.M."/>
            <person name="Will I."/>
            <person name="Young S."/>
            <person name="Zeng Q."/>
            <person name="Zhang J."/>
            <person name="Zhou S."/>
            <person name="Dickman M.B."/>
            <person name="Schulze-Lefert P."/>
            <person name="Ver Loren van Themaat E."/>
            <person name="Ma L.-J."/>
            <person name="Vaillancourt L.J."/>
        </authorList>
    </citation>
    <scope>NUCLEOTIDE SEQUENCE [LARGE SCALE GENOMIC DNA]</scope>
    <source>
        <strain evidence="3">M1.001 / M2 / FGSC 10212</strain>
    </source>
</reference>
<keyword evidence="3" id="KW-1185">Reference proteome</keyword>
<protein>
    <recommendedName>
        <fullName evidence="4">TRI14 protein</fullName>
    </recommendedName>
</protein>
<keyword evidence="1" id="KW-0732">Signal</keyword>
<evidence type="ECO:0000256" key="1">
    <source>
        <dbReference type="SAM" id="SignalP"/>
    </source>
</evidence>
<feature type="signal peptide" evidence="1">
    <location>
        <begin position="1"/>
        <end position="16"/>
    </location>
</feature>
<dbReference type="Proteomes" id="UP000008782">
    <property type="component" value="Unassembled WGS sequence"/>
</dbReference>
<feature type="chain" id="PRO_5003180096" description="TRI14 protein" evidence="1">
    <location>
        <begin position="17"/>
        <end position="348"/>
    </location>
</feature>
<proteinExistence type="predicted"/>
<dbReference type="RefSeq" id="XP_008100500.1">
    <property type="nucleotide sequence ID" value="XM_008102309.1"/>
</dbReference>
<name>E3R042_COLGM</name>
<evidence type="ECO:0008006" key="4">
    <source>
        <dbReference type="Google" id="ProtNLM"/>
    </source>
</evidence>
<evidence type="ECO:0000313" key="3">
    <source>
        <dbReference type="Proteomes" id="UP000008782"/>
    </source>
</evidence>